<gene>
    <name evidence="2" type="ORF">ACA1_321750</name>
</gene>
<dbReference type="Proteomes" id="UP000011083">
    <property type="component" value="Unassembled WGS sequence"/>
</dbReference>
<sequence>MWDLLHHRHSVLPKLVFYIRFFVNAGRPRIGSNQLFIVHRSEMDLFASGGDHGALGKESEERLWRMLESRLSEWTGCGHFASVMRHNLYFASREEEERAGSQSTFTTPARLLDHLDSAAVSASEEDRDEEKGLVIRVEFSAYDADEWDQEGRGAGPKPNALDFHAYLIDIPSAGRVRDHPDGDDQEPAAYVVQSLWEHYDVSVRPISAGDLRRHLRFLALFDGRTQMANSERCRLTHPSFWDVPLPRTQGRPRPCSSHHSPLEPYLGSSLDPLLERLESQHDQKPHDEVVVSVLDVFSVAAYDSGETKRRLAAYMCQARLADGDGFVGRGERTLPYGLPNLTSSAGSPRRAWSEVLSAVDRVHAATEAKQKKAGKKNGRILPLVGYLPAPHPDTKHRHRSTPASDDALLPSVIVKPDHKRRGERKGREGGAKQRSRCTLS</sequence>
<dbReference type="EMBL" id="KB008015">
    <property type="protein sequence ID" value="ELR15948.1"/>
    <property type="molecule type" value="Genomic_DNA"/>
</dbReference>
<dbReference type="GeneID" id="14916620"/>
<reference evidence="2 3" key="1">
    <citation type="journal article" date="2013" name="Genome Biol.">
        <title>Genome of Acanthamoeba castellanii highlights extensive lateral gene transfer and early evolution of tyrosine kinase signaling.</title>
        <authorList>
            <person name="Clarke M."/>
            <person name="Lohan A.J."/>
            <person name="Liu B."/>
            <person name="Lagkouvardos I."/>
            <person name="Roy S."/>
            <person name="Zafar N."/>
            <person name="Bertelli C."/>
            <person name="Schilde C."/>
            <person name="Kianianmomeni A."/>
            <person name="Burglin T.R."/>
            <person name="Frech C."/>
            <person name="Turcotte B."/>
            <person name="Kopec K.O."/>
            <person name="Synnott J.M."/>
            <person name="Choo C."/>
            <person name="Paponov I."/>
            <person name="Finkler A."/>
            <person name="Soon Heng Tan C."/>
            <person name="Hutchins A.P."/>
            <person name="Weinmeier T."/>
            <person name="Rattei T."/>
            <person name="Chu J.S."/>
            <person name="Gimenez G."/>
            <person name="Irimia M."/>
            <person name="Rigden D.J."/>
            <person name="Fitzpatrick D.A."/>
            <person name="Lorenzo-Morales J."/>
            <person name="Bateman A."/>
            <person name="Chiu C.H."/>
            <person name="Tang P."/>
            <person name="Hegemann P."/>
            <person name="Fromm H."/>
            <person name="Raoult D."/>
            <person name="Greub G."/>
            <person name="Miranda-Saavedra D."/>
            <person name="Chen N."/>
            <person name="Nash P."/>
            <person name="Ginger M.L."/>
            <person name="Horn M."/>
            <person name="Schaap P."/>
            <person name="Caler L."/>
            <person name="Loftus B."/>
        </authorList>
    </citation>
    <scope>NUCLEOTIDE SEQUENCE [LARGE SCALE GENOMIC DNA]</scope>
    <source>
        <strain evidence="2 3">Neff</strain>
    </source>
</reference>
<dbReference type="AlphaFoldDB" id="L8GTL4"/>
<evidence type="ECO:0000313" key="2">
    <source>
        <dbReference type="EMBL" id="ELR15948.1"/>
    </source>
</evidence>
<protein>
    <submittedName>
        <fullName evidence="2">Uncharacterized protein</fullName>
    </submittedName>
</protein>
<dbReference type="RefSeq" id="XP_004337961.1">
    <property type="nucleotide sequence ID" value="XM_004337913.1"/>
</dbReference>
<organism evidence="2 3">
    <name type="scientific">Acanthamoeba castellanii (strain ATCC 30010 / Neff)</name>
    <dbReference type="NCBI Taxonomy" id="1257118"/>
    <lineage>
        <taxon>Eukaryota</taxon>
        <taxon>Amoebozoa</taxon>
        <taxon>Discosea</taxon>
        <taxon>Longamoebia</taxon>
        <taxon>Centramoebida</taxon>
        <taxon>Acanthamoebidae</taxon>
        <taxon>Acanthamoeba</taxon>
    </lineage>
</organism>
<proteinExistence type="predicted"/>
<keyword evidence="3" id="KW-1185">Reference proteome</keyword>
<evidence type="ECO:0000256" key="1">
    <source>
        <dbReference type="SAM" id="MobiDB-lite"/>
    </source>
</evidence>
<evidence type="ECO:0000313" key="3">
    <source>
        <dbReference type="Proteomes" id="UP000011083"/>
    </source>
</evidence>
<feature type="region of interest" description="Disordered" evidence="1">
    <location>
        <begin position="366"/>
        <end position="440"/>
    </location>
</feature>
<dbReference type="KEGG" id="acan:ACA1_321750"/>
<accession>L8GTL4</accession>
<name>L8GTL4_ACACF</name>
<dbReference type="VEuPathDB" id="AmoebaDB:ACA1_321750"/>